<feature type="region of interest" description="SAW" evidence="5">
    <location>
        <begin position="323"/>
        <end position="398"/>
    </location>
</feature>
<reference evidence="7" key="1">
    <citation type="journal article" date="2019" name="Toxins">
        <title>Detection of Abrin-Like and Prepropulchellin-Like Toxin Genes and Transcripts Using Whole Genome Sequencing and Full-Length Transcript Sequencing of Abrus precatorius.</title>
        <authorList>
            <person name="Hovde B.T."/>
            <person name="Daligault H.E."/>
            <person name="Hanschen E.R."/>
            <person name="Kunde Y.A."/>
            <person name="Johnson M.B."/>
            <person name="Starkenburg S.R."/>
            <person name="Johnson S.L."/>
        </authorList>
    </citation>
    <scope>NUCLEOTIDE SEQUENCE [LARGE SCALE GENOMIC DNA]</scope>
</reference>
<evidence type="ECO:0000256" key="5">
    <source>
        <dbReference type="PROSITE-ProRule" id="PRU01191"/>
    </source>
</evidence>
<evidence type="ECO:0000256" key="4">
    <source>
        <dbReference type="ARBA" id="ARBA00023242"/>
    </source>
</evidence>
<gene>
    <name evidence="8" type="primary">LOC113874782</name>
</gene>
<feature type="region of interest" description="VHIID" evidence="5">
    <location>
        <begin position="116"/>
        <end position="181"/>
    </location>
</feature>
<comment type="similarity">
    <text evidence="5">Belongs to the GRAS family.</text>
</comment>
<keyword evidence="4" id="KW-0539">Nucleus</keyword>
<dbReference type="InterPro" id="IPR005202">
    <property type="entry name" value="TF_GRAS"/>
</dbReference>
<reference evidence="8" key="2">
    <citation type="submission" date="2025-08" db="UniProtKB">
        <authorList>
            <consortium name="RefSeq"/>
        </authorList>
    </citation>
    <scope>IDENTIFICATION</scope>
    <source>
        <tissue evidence="8">Young leaves</tissue>
    </source>
</reference>
<dbReference type="PROSITE" id="PS50985">
    <property type="entry name" value="GRAS"/>
    <property type="match status" value="1"/>
</dbReference>
<feature type="short sequence motif" description="VHIID" evidence="5">
    <location>
        <begin position="147"/>
        <end position="151"/>
    </location>
</feature>
<feature type="compositionally biased region" description="Polar residues" evidence="6">
    <location>
        <begin position="1"/>
        <end position="15"/>
    </location>
</feature>
<dbReference type="RefSeq" id="XP_027368797.1">
    <property type="nucleotide sequence ID" value="XM_027512996.1"/>
</dbReference>
<proteinExistence type="inferred from homology"/>
<accession>A0A8B8MMG2</accession>
<comment type="caution">
    <text evidence="5">Lacks conserved residue(s) required for the propagation of feature annotation.</text>
</comment>
<dbReference type="KEGG" id="aprc:113874782"/>
<keyword evidence="7" id="KW-1185">Reference proteome</keyword>
<dbReference type="AlphaFoldDB" id="A0A8B8MMG2"/>
<evidence type="ECO:0000313" key="7">
    <source>
        <dbReference type="Proteomes" id="UP000694853"/>
    </source>
</evidence>
<dbReference type="GeneID" id="113874782"/>
<name>A0A8B8MMG2_ABRPR</name>
<comment type="subcellular location">
    <subcellularLocation>
        <location evidence="1">Nucleus</location>
    </subcellularLocation>
</comment>
<dbReference type="PANTHER" id="PTHR31636">
    <property type="entry name" value="OSJNBA0084A10.13 PROTEIN-RELATED"/>
    <property type="match status" value="1"/>
</dbReference>
<evidence type="ECO:0000256" key="1">
    <source>
        <dbReference type="ARBA" id="ARBA00004123"/>
    </source>
</evidence>
<feature type="compositionally biased region" description="Low complexity" evidence="6">
    <location>
        <begin position="21"/>
        <end position="33"/>
    </location>
</feature>
<feature type="region of interest" description="Leucine repeat II (LRII)" evidence="5">
    <location>
        <begin position="191"/>
        <end position="223"/>
    </location>
</feature>
<organism evidence="7 8">
    <name type="scientific">Abrus precatorius</name>
    <name type="common">Indian licorice</name>
    <name type="synonym">Glycine abrus</name>
    <dbReference type="NCBI Taxonomy" id="3816"/>
    <lineage>
        <taxon>Eukaryota</taxon>
        <taxon>Viridiplantae</taxon>
        <taxon>Streptophyta</taxon>
        <taxon>Embryophyta</taxon>
        <taxon>Tracheophyta</taxon>
        <taxon>Spermatophyta</taxon>
        <taxon>Magnoliopsida</taxon>
        <taxon>eudicotyledons</taxon>
        <taxon>Gunneridae</taxon>
        <taxon>Pentapetalae</taxon>
        <taxon>rosids</taxon>
        <taxon>fabids</taxon>
        <taxon>Fabales</taxon>
        <taxon>Fabaceae</taxon>
        <taxon>Papilionoideae</taxon>
        <taxon>50 kb inversion clade</taxon>
        <taxon>NPAAA clade</taxon>
        <taxon>indigoferoid/millettioid clade</taxon>
        <taxon>Abreae</taxon>
        <taxon>Abrus</taxon>
    </lineage>
</organism>
<protein>
    <submittedName>
        <fullName evidence="8">DELLA protein GAI1-like</fullName>
    </submittedName>
</protein>
<feature type="short sequence motif" description="LXXLL motif" evidence="5">
    <location>
        <begin position="241"/>
        <end position="245"/>
    </location>
</feature>
<dbReference type="OrthoDB" id="1869514at2759"/>
<evidence type="ECO:0000256" key="3">
    <source>
        <dbReference type="ARBA" id="ARBA00023163"/>
    </source>
</evidence>
<dbReference type="Pfam" id="PF03514">
    <property type="entry name" value="GRAS"/>
    <property type="match status" value="1"/>
</dbReference>
<evidence type="ECO:0000256" key="2">
    <source>
        <dbReference type="ARBA" id="ARBA00023015"/>
    </source>
</evidence>
<dbReference type="Proteomes" id="UP000694853">
    <property type="component" value="Unplaced"/>
</dbReference>
<keyword evidence="2" id="KW-0805">Transcription regulation</keyword>
<dbReference type="GO" id="GO:0005634">
    <property type="term" value="C:nucleus"/>
    <property type="evidence" value="ECO:0007669"/>
    <property type="project" value="UniProtKB-SubCell"/>
</dbReference>
<evidence type="ECO:0000256" key="6">
    <source>
        <dbReference type="SAM" id="MobiDB-lite"/>
    </source>
</evidence>
<keyword evidence="3" id="KW-0804">Transcription</keyword>
<feature type="region of interest" description="Disordered" evidence="6">
    <location>
        <begin position="1"/>
        <end position="33"/>
    </location>
</feature>
<sequence>MASGEDSNITASASLRNGVGASSSSSSSASELNLTEEEESGIRLVHMLISCAHSLQRGNLSLAASLLHTMQSIFQHLTTASGIGKVASHFIHSLTLRIYAPPHSQIHYHQNDAVLYHHFYEASPYLKFAHFTANQAILQAFTDHNCLHVIDFHLMHGLQWPPLIHALAIRPGAPPSLRLTAVAPPSSDHREIGFRLADVARSVNLRFSFRVVAASRLEDVNTSMLQVNPKEAVAVNSVMQLHRVLGSEHSIDAVLDWIRKMNPRVMTVVEQEANHNQNGFLERFTEALCYYSAVFDSLQACPVEPDKSLGEMYVQREICNVLCCEGPARLERHEPLAKWKARLGKAGFEGVHLASNALKQASMLLSLFSAEGYSVEENEGCLTLCWHNRPLIAASAWRAVQLAHSDCD</sequence>
<evidence type="ECO:0000313" key="8">
    <source>
        <dbReference type="RefSeq" id="XP_027368797.1"/>
    </source>
</evidence>